<dbReference type="PANTHER" id="PTHR10174:SF213">
    <property type="entry name" value="CRAL-TRIO DOMAIN-CONTAINING PROTEIN"/>
    <property type="match status" value="1"/>
</dbReference>
<dbReference type="PROSITE" id="PS50191">
    <property type="entry name" value="CRAL_TRIO"/>
    <property type="match status" value="1"/>
</dbReference>
<dbReference type="InterPro" id="IPR001251">
    <property type="entry name" value="CRAL-TRIO_dom"/>
</dbReference>
<dbReference type="InterPro" id="IPR036273">
    <property type="entry name" value="CRAL/TRIO_N_dom_sf"/>
</dbReference>
<dbReference type="Gene3D" id="3.40.525.10">
    <property type="entry name" value="CRAL-TRIO lipid binding domain"/>
    <property type="match status" value="1"/>
</dbReference>
<sequence>MIITKYLKITVWSRFRLSHATMPMKLASVEREYEKRERLKREDVRYLQEWLEKQPHIPEMLELEIILVLHACKYSVEVTKITIDNYYTMRAFSPEIFGGRDPVSAKNVLNNYYAAPLPKAAKDGSKVIFSKIRNTSADTYALEDYLKYMDMVIRIILYEEGTLEGIIVVYDATGFGLSHLAKVSLVVVKKFLIFLQEALPVELRQLHFFNCGVAMEKLFALMKPFIKKDLLDVIHLHSGAVATFLAKEDMPEEYGGSEESLAALHEKMSQKVLSNMDFIVMDEKKVSDESKRLQKSTRVNDLFGIEGSFKKLDID</sequence>
<protein>
    <recommendedName>
        <fullName evidence="1">CRAL-TRIO domain-containing protein</fullName>
    </recommendedName>
</protein>
<reference evidence="2 3" key="1">
    <citation type="journal article" date="2018" name="Elife">
        <title>Firefly genomes illuminate parallel origins of bioluminescence in beetles.</title>
        <authorList>
            <person name="Fallon T.R."/>
            <person name="Lower S.E."/>
            <person name="Chang C.H."/>
            <person name="Bessho-Uehara M."/>
            <person name="Martin G.J."/>
            <person name="Bewick A.J."/>
            <person name="Behringer M."/>
            <person name="Debat H.J."/>
            <person name="Wong I."/>
            <person name="Day J.C."/>
            <person name="Suvorov A."/>
            <person name="Silva C.J."/>
            <person name="Stanger-Hall K.F."/>
            <person name="Hall D.W."/>
            <person name="Schmitz R.J."/>
            <person name="Nelson D.R."/>
            <person name="Lewis S.M."/>
            <person name="Shigenobu S."/>
            <person name="Bybee S.M."/>
            <person name="Larracuente A.M."/>
            <person name="Oba Y."/>
            <person name="Weng J.K."/>
        </authorList>
    </citation>
    <scope>NUCLEOTIDE SEQUENCE [LARGE SCALE GENOMIC DNA]</scope>
    <source>
        <strain evidence="2">1611_PpyrPB1</strain>
        <tissue evidence="2">Whole body</tissue>
    </source>
</reference>
<evidence type="ECO:0000313" key="3">
    <source>
        <dbReference type="Proteomes" id="UP000327044"/>
    </source>
</evidence>
<evidence type="ECO:0000259" key="1">
    <source>
        <dbReference type="PROSITE" id="PS50191"/>
    </source>
</evidence>
<evidence type="ECO:0000313" key="2">
    <source>
        <dbReference type="EMBL" id="KAB0791290.1"/>
    </source>
</evidence>
<dbReference type="GO" id="GO:1902936">
    <property type="term" value="F:phosphatidylinositol bisphosphate binding"/>
    <property type="evidence" value="ECO:0007669"/>
    <property type="project" value="TreeGrafter"/>
</dbReference>
<proteinExistence type="predicted"/>
<keyword evidence="3" id="KW-1185">Reference proteome</keyword>
<accession>A0A5N4A1T2</accession>
<gene>
    <name evidence="2" type="ORF">PPYR_03090</name>
</gene>
<dbReference type="InterPro" id="IPR036865">
    <property type="entry name" value="CRAL-TRIO_dom_sf"/>
</dbReference>
<comment type="caution">
    <text evidence="2">The sequence shown here is derived from an EMBL/GenBank/DDBJ whole genome shotgun (WGS) entry which is preliminary data.</text>
</comment>
<feature type="domain" description="CRAL-TRIO" evidence="1">
    <location>
        <begin position="105"/>
        <end position="262"/>
    </location>
</feature>
<dbReference type="SUPFAM" id="SSF46938">
    <property type="entry name" value="CRAL/TRIO N-terminal domain"/>
    <property type="match status" value="1"/>
</dbReference>
<dbReference type="SMART" id="SM00516">
    <property type="entry name" value="SEC14"/>
    <property type="match status" value="1"/>
</dbReference>
<dbReference type="CDD" id="cd00170">
    <property type="entry name" value="SEC14"/>
    <property type="match status" value="1"/>
</dbReference>
<name>A0A5N4A1T2_PHOPY</name>
<dbReference type="SUPFAM" id="SSF52087">
    <property type="entry name" value="CRAL/TRIO domain"/>
    <property type="match status" value="1"/>
</dbReference>
<dbReference type="EMBL" id="VVIM01000011">
    <property type="protein sequence ID" value="KAB0791290.1"/>
    <property type="molecule type" value="Genomic_DNA"/>
</dbReference>
<dbReference type="Proteomes" id="UP000327044">
    <property type="component" value="Unassembled WGS sequence"/>
</dbReference>
<dbReference type="PANTHER" id="PTHR10174">
    <property type="entry name" value="ALPHA-TOCOPHEROL TRANSFER PROTEIN-RELATED"/>
    <property type="match status" value="1"/>
</dbReference>
<dbReference type="InParanoid" id="A0A5N4A1T2"/>
<dbReference type="GO" id="GO:0016020">
    <property type="term" value="C:membrane"/>
    <property type="evidence" value="ECO:0007669"/>
    <property type="project" value="TreeGrafter"/>
</dbReference>
<dbReference type="PRINTS" id="PR00180">
    <property type="entry name" value="CRETINALDHBP"/>
</dbReference>
<dbReference type="AlphaFoldDB" id="A0A5N4A1T2"/>
<dbReference type="Pfam" id="PF00650">
    <property type="entry name" value="CRAL_TRIO"/>
    <property type="match status" value="1"/>
</dbReference>
<organism evidence="2 3">
    <name type="scientific">Photinus pyralis</name>
    <name type="common">Common eastern firefly</name>
    <name type="synonym">Lampyris pyralis</name>
    <dbReference type="NCBI Taxonomy" id="7054"/>
    <lineage>
        <taxon>Eukaryota</taxon>
        <taxon>Metazoa</taxon>
        <taxon>Ecdysozoa</taxon>
        <taxon>Arthropoda</taxon>
        <taxon>Hexapoda</taxon>
        <taxon>Insecta</taxon>
        <taxon>Pterygota</taxon>
        <taxon>Neoptera</taxon>
        <taxon>Endopterygota</taxon>
        <taxon>Coleoptera</taxon>
        <taxon>Polyphaga</taxon>
        <taxon>Elateriformia</taxon>
        <taxon>Elateroidea</taxon>
        <taxon>Lampyridae</taxon>
        <taxon>Lampyrinae</taxon>
        <taxon>Photinus</taxon>
    </lineage>
</organism>